<dbReference type="eggNOG" id="COG1360">
    <property type="taxonomic scope" value="Bacteria"/>
</dbReference>
<dbReference type="InterPro" id="IPR050330">
    <property type="entry name" value="Bact_OuterMem_StrucFunc"/>
</dbReference>
<dbReference type="InterPro" id="IPR006665">
    <property type="entry name" value="OmpA-like"/>
</dbReference>
<feature type="compositionally biased region" description="Low complexity" evidence="8">
    <location>
        <begin position="255"/>
        <end position="266"/>
    </location>
</feature>
<evidence type="ECO:0000313" key="12">
    <source>
        <dbReference type="Proteomes" id="UP000001235"/>
    </source>
</evidence>
<protein>
    <submittedName>
        <fullName evidence="11">OmpA/MotB domain protein</fullName>
    </submittedName>
</protein>
<evidence type="ECO:0000256" key="8">
    <source>
        <dbReference type="SAM" id="MobiDB-lite"/>
    </source>
</evidence>
<dbReference type="PROSITE" id="PS51123">
    <property type="entry name" value="OMPA_2"/>
    <property type="match status" value="1"/>
</dbReference>
<feature type="domain" description="OmpA-like" evidence="10">
    <location>
        <begin position="120"/>
        <end position="240"/>
    </location>
</feature>
<accession>D9SEW9</accession>
<reference evidence="11 12" key="1">
    <citation type="submission" date="2010-08" db="EMBL/GenBank/DDBJ databases">
        <title>Complete sequence of Gallionella capsiferriformans ES-2.</title>
        <authorList>
            <consortium name="US DOE Joint Genome Institute"/>
            <person name="Lucas S."/>
            <person name="Copeland A."/>
            <person name="Lapidus A."/>
            <person name="Cheng J.-F."/>
            <person name="Bruce D."/>
            <person name="Goodwin L."/>
            <person name="Pitluck S."/>
            <person name="Chertkov O."/>
            <person name="Davenport K.W."/>
            <person name="Detter J.C."/>
            <person name="Han C."/>
            <person name="Tapia R."/>
            <person name="Land M."/>
            <person name="Hauser L."/>
            <person name="Chang Y.-J."/>
            <person name="Jeffries C."/>
            <person name="Kyrpides N."/>
            <person name="Ivanova N."/>
            <person name="Mikhailova N."/>
            <person name="Shelobolina E.S."/>
            <person name="Picardal F."/>
            <person name="Roden E."/>
            <person name="Emerson D."/>
            <person name="Woyke T."/>
        </authorList>
    </citation>
    <scope>NUCLEOTIDE SEQUENCE [LARGE SCALE GENOMIC DNA]</scope>
    <source>
        <strain evidence="11 12">ES-2</strain>
    </source>
</reference>
<evidence type="ECO:0000256" key="5">
    <source>
        <dbReference type="ARBA" id="ARBA00022989"/>
    </source>
</evidence>
<proteinExistence type="inferred from homology"/>
<keyword evidence="12" id="KW-1185">Reference proteome</keyword>
<dbReference type="RefSeq" id="WP_013293006.1">
    <property type="nucleotide sequence ID" value="NC_014394.1"/>
</dbReference>
<dbReference type="InterPro" id="IPR036737">
    <property type="entry name" value="OmpA-like_sf"/>
</dbReference>
<dbReference type="Gene3D" id="3.30.1330.60">
    <property type="entry name" value="OmpA-like domain"/>
    <property type="match status" value="1"/>
</dbReference>
<keyword evidence="4 9" id="KW-0812">Transmembrane</keyword>
<feature type="region of interest" description="Disordered" evidence="8">
    <location>
        <begin position="238"/>
        <end position="281"/>
    </location>
</feature>
<dbReference type="Pfam" id="PF13677">
    <property type="entry name" value="MotB_plug"/>
    <property type="match status" value="1"/>
</dbReference>
<dbReference type="KEGG" id="gca:Galf_1036"/>
<dbReference type="GO" id="GO:0005886">
    <property type="term" value="C:plasma membrane"/>
    <property type="evidence" value="ECO:0007669"/>
    <property type="project" value="UniProtKB-SubCell"/>
</dbReference>
<organism evidence="11 12">
    <name type="scientific">Gallionella capsiferriformans (strain ES-2)</name>
    <name type="common">Gallionella ferruginea capsiferriformans (strain ES-2)</name>
    <dbReference type="NCBI Taxonomy" id="395494"/>
    <lineage>
        <taxon>Bacteria</taxon>
        <taxon>Pseudomonadati</taxon>
        <taxon>Pseudomonadota</taxon>
        <taxon>Betaproteobacteria</taxon>
        <taxon>Nitrosomonadales</taxon>
        <taxon>Gallionellaceae</taxon>
        <taxon>Gallionella</taxon>
    </lineage>
</organism>
<evidence type="ECO:0000256" key="4">
    <source>
        <dbReference type="ARBA" id="ARBA00022692"/>
    </source>
</evidence>
<evidence type="ECO:0000256" key="6">
    <source>
        <dbReference type="ARBA" id="ARBA00023136"/>
    </source>
</evidence>
<evidence type="ECO:0000256" key="2">
    <source>
        <dbReference type="ARBA" id="ARBA00008914"/>
    </source>
</evidence>
<keyword evidence="5 9" id="KW-1133">Transmembrane helix</keyword>
<evidence type="ECO:0000259" key="10">
    <source>
        <dbReference type="PROSITE" id="PS51123"/>
    </source>
</evidence>
<gene>
    <name evidence="11" type="ordered locus">Galf_1036</name>
</gene>
<dbReference type="AlphaFoldDB" id="D9SEW9"/>
<evidence type="ECO:0000256" key="3">
    <source>
        <dbReference type="ARBA" id="ARBA00022475"/>
    </source>
</evidence>
<dbReference type="SUPFAM" id="SSF103088">
    <property type="entry name" value="OmpA-like"/>
    <property type="match status" value="1"/>
</dbReference>
<dbReference type="Proteomes" id="UP000001235">
    <property type="component" value="Chromosome"/>
</dbReference>
<dbReference type="CDD" id="cd07185">
    <property type="entry name" value="OmpA_C-like"/>
    <property type="match status" value="1"/>
</dbReference>
<dbReference type="NCBIfam" id="NF006541">
    <property type="entry name" value="PRK09038.1"/>
    <property type="match status" value="1"/>
</dbReference>
<comment type="similarity">
    <text evidence="2">Belongs to the MotB family.</text>
</comment>
<evidence type="ECO:0000313" key="11">
    <source>
        <dbReference type="EMBL" id="ADL55066.1"/>
    </source>
</evidence>
<dbReference type="OrthoDB" id="9815217at2"/>
<evidence type="ECO:0000256" key="9">
    <source>
        <dbReference type="SAM" id="Phobius"/>
    </source>
</evidence>
<dbReference type="PANTHER" id="PTHR30329">
    <property type="entry name" value="STATOR ELEMENT OF FLAGELLAR MOTOR COMPLEX"/>
    <property type="match status" value="1"/>
</dbReference>
<feature type="transmembrane region" description="Helical" evidence="9">
    <location>
        <begin position="20"/>
        <end position="37"/>
    </location>
</feature>
<keyword evidence="3" id="KW-1003">Cell membrane</keyword>
<dbReference type="Pfam" id="PF00691">
    <property type="entry name" value="OmpA"/>
    <property type="match status" value="1"/>
</dbReference>
<evidence type="ECO:0000256" key="1">
    <source>
        <dbReference type="ARBA" id="ARBA00004162"/>
    </source>
</evidence>
<sequence>MARRRKRAEHDNHERWLISYADFVTLLFAFFVVMYSISSVNEGKYKTFSDSLNSAFSESSATVVPSTQGQLFKVLVDKRDARMLEQQRKIQAQMKAVDASLREVMGPLIAQGLVGVHQTKRGVVVDISASTLFREGEEKLQPGAQETLQQVAVVLSRENQSVEVEGHTDDVPIKTTQFPSNWELSSGRASSVVRTLVTYGVPEKRLAAVGMAANQPVVANDTPENRAKNRRVSITILSPEFDRLTDSAESSPAVEPAKPSEPAKSPAQEKPVDKAAPTVKN</sequence>
<dbReference type="STRING" id="395494.Galf_1036"/>
<comment type="subcellular location">
    <subcellularLocation>
        <location evidence="1">Cell membrane</location>
        <topology evidence="1">Single-pass membrane protein</topology>
    </subcellularLocation>
</comment>
<dbReference type="HOGENOM" id="CLU_016890_0_0_4"/>
<keyword evidence="6 7" id="KW-0472">Membrane</keyword>
<evidence type="ECO:0000256" key="7">
    <source>
        <dbReference type="PROSITE-ProRule" id="PRU00473"/>
    </source>
</evidence>
<dbReference type="InterPro" id="IPR025713">
    <property type="entry name" value="MotB-like_N_dom"/>
</dbReference>
<dbReference type="EMBL" id="CP002159">
    <property type="protein sequence ID" value="ADL55066.1"/>
    <property type="molecule type" value="Genomic_DNA"/>
</dbReference>
<name>D9SEW9_GALCS</name>
<dbReference type="PANTHER" id="PTHR30329:SF20">
    <property type="entry name" value="EXPORTED PROTEIN"/>
    <property type="match status" value="1"/>
</dbReference>